<dbReference type="Proteomes" id="UP001216801">
    <property type="component" value="Unassembled WGS sequence"/>
</dbReference>
<evidence type="ECO:0000259" key="1">
    <source>
        <dbReference type="Pfam" id="PF00881"/>
    </source>
</evidence>
<sequence length="361" mass="41810">MKIKQSSGLMVLNKLNNLEVYDSISLQRWTEEMLNQETLVSLLSFCNEWREEREVIELISSENKVGENIAKDSLDELLSLGLLITEENQNHNYTGEHGEHWLGKGWKEPFVYHFHTNKIPKDDYSLDPKGLDDKASMKKYLSEENPPDNYKVISGPSIELLKDEKLEHKSLTTIFNDHVGMYRDSRALSFQEFSRLMYLSFGETSKRKLPVTGDHIAKTVPSGGSRHPSEIYTIISDVEGIDMGLYHYNVKNHALTLIKEGDYREFVQEHIITHPERPNFKVNVCFVFSTIFDRSMYRYRESRSYRVMQYDLGHLMQNLAFISSSLDRSSYRGYSLHDSKVDEFLGIDGLMESTMTFALIG</sequence>
<dbReference type="InterPro" id="IPR029479">
    <property type="entry name" value="Nitroreductase"/>
</dbReference>
<dbReference type="PANTHER" id="PTHR43745:SF2">
    <property type="entry name" value="NITROREDUCTASE MJ1384-RELATED"/>
    <property type="match status" value="1"/>
</dbReference>
<dbReference type="InterPro" id="IPR020051">
    <property type="entry name" value="SagB-type_dehydrogenase"/>
</dbReference>
<dbReference type="NCBIfam" id="TIGR03605">
    <property type="entry name" value="antibiot_sagB"/>
    <property type="match status" value="1"/>
</dbReference>
<feature type="domain" description="Nitroreductase" evidence="1">
    <location>
        <begin position="216"/>
        <end position="356"/>
    </location>
</feature>
<dbReference type="InterPro" id="IPR052544">
    <property type="entry name" value="Bacteriocin_Proc_Enz"/>
</dbReference>
<accession>A0AAJ1K4K1</accession>
<gene>
    <name evidence="2" type="ORF">P6U19_08290</name>
</gene>
<comment type="caution">
    <text evidence="2">The sequence shown here is derived from an EMBL/GenBank/DDBJ whole genome shotgun (WGS) entry which is preliminary data.</text>
</comment>
<proteinExistence type="predicted"/>
<protein>
    <submittedName>
        <fullName evidence="2">SagB/ThcOx family dehydrogenase</fullName>
    </submittedName>
</protein>
<dbReference type="CDD" id="cd02142">
    <property type="entry name" value="McbC_SagB-like_oxidoreductase"/>
    <property type="match status" value="1"/>
</dbReference>
<reference evidence="2" key="1">
    <citation type="submission" date="2023-03" db="EMBL/GenBank/DDBJ databases">
        <title>Genetic diversity of Bacillus cereus sensu lato isolates from Slovenia.</title>
        <authorList>
            <person name="Abdelli M."/>
        </authorList>
    </citation>
    <scope>NUCLEOTIDE SEQUENCE</scope>
    <source>
        <strain evidence="2">SIBC39</strain>
    </source>
</reference>
<dbReference type="InterPro" id="IPR000415">
    <property type="entry name" value="Nitroreductase-like"/>
</dbReference>
<dbReference type="Pfam" id="PF00881">
    <property type="entry name" value="Nitroreductase"/>
    <property type="match status" value="1"/>
</dbReference>
<evidence type="ECO:0000313" key="3">
    <source>
        <dbReference type="Proteomes" id="UP001216801"/>
    </source>
</evidence>
<dbReference type="Gene3D" id="3.40.109.10">
    <property type="entry name" value="NADH Oxidase"/>
    <property type="match status" value="1"/>
</dbReference>
<dbReference type="GO" id="GO:0016491">
    <property type="term" value="F:oxidoreductase activity"/>
    <property type="evidence" value="ECO:0007669"/>
    <property type="project" value="InterPro"/>
</dbReference>
<organism evidence="2 3">
    <name type="scientific">Bacillus paranthracis</name>
    <dbReference type="NCBI Taxonomy" id="2026186"/>
    <lineage>
        <taxon>Bacteria</taxon>
        <taxon>Bacillati</taxon>
        <taxon>Bacillota</taxon>
        <taxon>Bacilli</taxon>
        <taxon>Bacillales</taxon>
        <taxon>Bacillaceae</taxon>
        <taxon>Bacillus</taxon>
        <taxon>Bacillus cereus group</taxon>
    </lineage>
</organism>
<evidence type="ECO:0000313" key="2">
    <source>
        <dbReference type="EMBL" id="MDG0952589.1"/>
    </source>
</evidence>
<dbReference type="AlphaFoldDB" id="A0AAJ1K4K1"/>
<dbReference type="PANTHER" id="PTHR43745">
    <property type="entry name" value="NITROREDUCTASE MJ1384-RELATED"/>
    <property type="match status" value="1"/>
</dbReference>
<dbReference type="EMBL" id="JARPRR010000005">
    <property type="protein sequence ID" value="MDG0952589.1"/>
    <property type="molecule type" value="Genomic_DNA"/>
</dbReference>
<name>A0AAJ1K4K1_9BACI</name>
<dbReference type="RefSeq" id="WP_000695082.1">
    <property type="nucleotide sequence ID" value="NZ_CP040515.1"/>
</dbReference>